<dbReference type="EMBL" id="AP022587">
    <property type="protein sequence ID" value="BBY24199.1"/>
    <property type="molecule type" value="Genomic_DNA"/>
</dbReference>
<reference evidence="2 3" key="1">
    <citation type="journal article" date="2019" name="Emerg. Microbes Infect.">
        <title>Comprehensive subspecies identification of 175 nontuberculous mycobacteria species based on 7547 genomic profiles.</title>
        <authorList>
            <person name="Matsumoto Y."/>
            <person name="Kinjo T."/>
            <person name="Motooka D."/>
            <person name="Nabeya D."/>
            <person name="Jung N."/>
            <person name="Uechi K."/>
            <person name="Horii T."/>
            <person name="Iida T."/>
            <person name="Fujita J."/>
            <person name="Nakamura S."/>
        </authorList>
    </citation>
    <scope>NUCLEOTIDE SEQUENCE [LARGE SCALE GENOMIC DNA]</scope>
    <source>
        <strain evidence="2 3">JCM 17783</strain>
    </source>
</reference>
<dbReference type="PROSITE" id="PS50943">
    <property type="entry name" value="HTH_CROC1"/>
    <property type="match status" value="1"/>
</dbReference>
<dbReference type="Gene3D" id="1.10.260.40">
    <property type="entry name" value="lambda repressor-like DNA-binding domains"/>
    <property type="match status" value="1"/>
</dbReference>
<dbReference type="RefSeq" id="WP_163791757.1">
    <property type="nucleotide sequence ID" value="NZ_AP022587.1"/>
</dbReference>
<proteinExistence type="predicted"/>
<name>A0A7I7QD55_9MYCO</name>
<dbReference type="Gene3D" id="3.30.450.180">
    <property type="match status" value="1"/>
</dbReference>
<dbReference type="Proteomes" id="UP000467130">
    <property type="component" value="Chromosome"/>
</dbReference>
<evidence type="ECO:0000313" key="3">
    <source>
        <dbReference type="Proteomes" id="UP000467130"/>
    </source>
</evidence>
<sequence length="284" mass="31560">MRRDGANADARIPCGLTTVTEGTALAQFLRARRSLVQPADVGLPAGGRRRVAGLRREEVAILANISTDYYLRLEQGREEHPSDQVLIALSRALKLDDDAVSYLRNLMRHKSTDAVEPLRDPHPGIRGLIDGWPLTAAHVVDPGLTVIATNHLADALLPSFGVGANTMRELFRDPETPNFYRNWKKLAAWAVALVRVLYGQRPDPALISLVDELVDQCPRFRQLWERHDVKYEPAGLMLVNHPRVGNLDLNYQQMALPTTGHVLVAYWAEPGSASEEGMRRLSVG</sequence>
<organism evidence="2 3">
    <name type="scientific">Mycobacterium stomatepiae</name>
    <dbReference type="NCBI Taxonomy" id="470076"/>
    <lineage>
        <taxon>Bacteria</taxon>
        <taxon>Bacillati</taxon>
        <taxon>Actinomycetota</taxon>
        <taxon>Actinomycetes</taxon>
        <taxon>Mycobacteriales</taxon>
        <taxon>Mycobacteriaceae</taxon>
        <taxon>Mycobacterium</taxon>
        <taxon>Mycobacterium simiae complex</taxon>
    </lineage>
</organism>
<dbReference type="Pfam" id="PF17765">
    <property type="entry name" value="MLTR_LBD"/>
    <property type="match status" value="1"/>
</dbReference>
<keyword evidence="3" id="KW-1185">Reference proteome</keyword>
<dbReference type="CDD" id="cd00093">
    <property type="entry name" value="HTH_XRE"/>
    <property type="match status" value="1"/>
</dbReference>
<dbReference type="InterPro" id="IPR010982">
    <property type="entry name" value="Lambda_DNA-bd_dom_sf"/>
</dbReference>
<dbReference type="AlphaFoldDB" id="A0A7I7QD55"/>
<dbReference type="InterPro" id="IPR001387">
    <property type="entry name" value="Cro/C1-type_HTH"/>
</dbReference>
<dbReference type="GO" id="GO:0003677">
    <property type="term" value="F:DNA binding"/>
    <property type="evidence" value="ECO:0007669"/>
    <property type="project" value="InterPro"/>
</dbReference>
<dbReference type="PANTHER" id="PTHR35010">
    <property type="entry name" value="BLL4672 PROTEIN-RELATED"/>
    <property type="match status" value="1"/>
</dbReference>
<evidence type="ECO:0000313" key="2">
    <source>
        <dbReference type="EMBL" id="BBY24199.1"/>
    </source>
</evidence>
<dbReference type="Pfam" id="PF13560">
    <property type="entry name" value="HTH_31"/>
    <property type="match status" value="1"/>
</dbReference>
<dbReference type="InterPro" id="IPR041413">
    <property type="entry name" value="MLTR_LBD"/>
</dbReference>
<dbReference type="KEGG" id="msto:MSTO_44040"/>
<dbReference type="SMART" id="SM00530">
    <property type="entry name" value="HTH_XRE"/>
    <property type="match status" value="1"/>
</dbReference>
<protein>
    <submittedName>
        <fullName evidence="2">Transcriptional regulator</fullName>
    </submittedName>
</protein>
<evidence type="ECO:0000259" key="1">
    <source>
        <dbReference type="PROSITE" id="PS50943"/>
    </source>
</evidence>
<accession>A0A7I7QD55</accession>
<dbReference type="PANTHER" id="PTHR35010:SF2">
    <property type="entry name" value="BLL4672 PROTEIN"/>
    <property type="match status" value="1"/>
</dbReference>
<dbReference type="SUPFAM" id="SSF47413">
    <property type="entry name" value="lambda repressor-like DNA-binding domains"/>
    <property type="match status" value="1"/>
</dbReference>
<gene>
    <name evidence="2" type="ORF">MSTO_44040</name>
</gene>
<feature type="domain" description="HTH cro/C1-type" evidence="1">
    <location>
        <begin position="49"/>
        <end position="100"/>
    </location>
</feature>